<dbReference type="SUPFAM" id="SSF53850">
    <property type="entry name" value="Periplasmic binding protein-like II"/>
    <property type="match status" value="1"/>
</dbReference>
<evidence type="ECO:0000313" key="3">
    <source>
        <dbReference type="Proteomes" id="UP000186878"/>
    </source>
</evidence>
<dbReference type="Gene3D" id="3.40.190.10">
    <property type="entry name" value="Periplasmic binding protein-like II"/>
    <property type="match status" value="1"/>
</dbReference>
<reference evidence="2 3" key="1">
    <citation type="submission" date="2016-12" db="EMBL/GenBank/DDBJ databases">
        <title>Draft genome sequences of strains Salinicola socius SMB35, Salinicola sp. MH3R3-1 and Chromohalobacter sp. SMB17 from the Verkhnekamsk potash mining region of Russia.</title>
        <authorList>
            <person name="Mavrodi D.V."/>
            <person name="Olsson B.E."/>
            <person name="Korsakova E.S."/>
            <person name="Pyankova A."/>
            <person name="Mavrodi O.V."/>
            <person name="Plotnikova E.G."/>
        </authorList>
    </citation>
    <scope>NUCLEOTIDE SEQUENCE [LARGE SCALE GENOMIC DNA]</scope>
    <source>
        <strain evidence="2 3">SMB35</strain>
    </source>
</reference>
<accession>A0A1Q8SN49</accession>
<name>A0A1Q8SN49_9GAMM</name>
<evidence type="ECO:0000313" key="2">
    <source>
        <dbReference type="EMBL" id="OLO02878.1"/>
    </source>
</evidence>
<sequence length="350" mass="38230">MKAIWSKTCLAMLASAAIGVSATAQAAEDCPIPGNLRVVIGSTSTGGDTYQASSIVVDQLAKKLDINAKVDAVGVMGAFRALERDRRGNTIMVFHDGSYLGNLYGVNGYPDIFESYKVGPTFAINPGNAYLVPKDSPYQSMDDIIAAAGNDKKIRVAIQPGGVSELGFSALKNAVRLEHPGKEGNIVAVNTGSQADKNQLLFDGAVDVINGSVQANEQYTNLPEDDQKAMRFVWLTSPEETIAQTNEEGMGDTTREQLMKYANVDIPMSADSDESFTFDKEFFFLYNKDMDQAAIDCIDDTLAQVFEEDELQQQLKRTFLVPDFKPSTEASEWIQQKNGKYENIINNLKG</sequence>
<organism evidence="2 3">
    <name type="scientific">Salinicola socius</name>
    <dbReference type="NCBI Taxonomy" id="404433"/>
    <lineage>
        <taxon>Bacteria</taxon>
        <taxon>Pseudomonadati</taxon>
        <taxon>Pseudomonadota</taxon>
        <taxon>Gammaproteobacteria</taxon>
        <taxon>Oceanospirillales</taxon>
        <taxon>Halomonadaceae</taxon>
        <taxon>Salinicola</taxon>
    </lineage>
</organism>
<dbReference type="EMBL" id="MSDO01000028">
    <property type="protein sequence ID" value="OLO02878.1"/>
    <property type="molecule type" value="Genomic_DNA"/>
</dbReference>
<dbReference type="Gene3D" id="3.40.190.150">
    <property type="entry name" value="Bordetella uptake gene, domain 1"/>
    <property type="match status" value="1"/>
</dbReference>
<proteinExistence type="predicted"/>
<dbReference type="InterPro" id="IPR042100">
    <property type="entry name" value="Bug_dom1"/>
</dbReference>
<protein>
    <submittedName>
        <fullName evidence="2">ABC transporter substrate-binding protein</fullName>
    </submittedName>
</protein>
<keyword evidence="1" id="KW-0732">Signal</keyword>
<feature type="signal peptide" evidence="1">
    <location>
        <begin position="1"/>
        <end position="26"/>
    </location>
</feature>
<dbReference type="OrthoDB" id="2807033at2"/>
<dbReference type="RefSeq" id="WP_075571418.1">
    <property type="nucleotide sequence ID" value="NZ_MSDO01000028.1"/>
</dbReference>
<comment type="caution">
    <text evidence="2">The sequence shown here is derived from an EMBL/GenBank/DDBJ whole genome shotgun (WGS) entry which is preliminary data.</text>
</comment>
<dbReference type="AlphaFoldDB" id="A0A1Q8SN49"/>
<dbReference type="STRING" id="404433.BTW07_17270"/>
<keyword evidence="3" id="KW-1185">Reference proteome</keyword>
<feature type="chain" id="PRO_5012773686" evidence="1">
    <location>
        <begin position="27"/>
        <end position="350"/>
    </location>
</feature>
<evidence type="ECO:0000256" key="1">
    <source>
        <dbReference type="SAM" id="SignalP"/>
    </source>
</evidence>
<dbReference type="Proteomes" id="UP000186878">
    <property type="component" value="Unassembled WGS sequence"/>
</dbReference>
<gene>
    <name evidence="2" type="ORF">BTW07_17270</name>
</gene>